<evidence type="ECO:0000256" key="1">
    <source>
        <dbReference type="SAM" id="MobiDB-lite"/>
    </source>
</evidence>
<dbReference type="GO" id="GO:0006897">
    <property type="term" value="P:endocytosis"/>
    <property type="evidence" value="ECO:0007669"/>
    <property type="project" value="TreeGrafter"/>
</dbReference>
<feature type="region of interest" description="Disordered" evidence="1">
    <location>
        <begin position="143"/>
        <end position="166"/>
    </location>
</feature>
<reference evidence="3 4" key="1">
    <citation type="journal article" date="2015" name="Front. Microbiol.">
        <title>Genome sequence of the plant growth promoting endophytic yeast Rhodotorula graminis WP1.</title>
        <authorList>
            <person name="Firrincieli A."/>
            <person name="Otillar R."/>
            <person name="Salamov A."/>
            <person name="Schmutz J."/>
            <person name="Khan Z."/>
            <person name="Redman R.S."/>
            <person name="Fleck N.D."/>
            <person name="Lindquist E."/>
            <person name="Grigoriev I.V."/>
            <person name="Doty S.L."/>
        </authorList>
    </citation>
    <scope>NUCLEOTIDE SEQUENCE [LARGE SCALE GENOMIC DNA]</scope>
    <source>
        <strain evidence="3 4">WP1</strain>
    </source>
</reference>
<dbReference type="GO" id="GO:0005886">
    <property type="term" value="C:plasma membrane"/>
    <property type="evidence" value="ECO:0007669"/>
    <property type="project" value="TreeGrafter"/>
</dbReference>
<dbReference type="FunFam" id="1.25.40.90:FF:000006">
    <property type="entry name" value="Clathrin interactor 1"/>
    <property type="match status" value="1"/>
</dbReference>
<dbReference type="PANTHER" id="PTHR12276">
    <property type="entry name" value="EPSIN/ENT-RELATED"/>
    <property type="match status" value="1"/>
</dbReference>
<dbReference type="OrthoDB" id="4033880at2759"/>
<protein>
    <recommendedName>
        <fullName evidence="2">ENTH domain-containing protein</fullName>
    </recommendedName>
</protein>
<dbReference type="RefSeq" id="XP_018274383.1">
    <property type="nucleotide sequence ID" value="XM_018413070.1"/>
</dbReference>
<dbReference type="PANTHER" id="PTHR12276:SF110">
    <property type="entry name" value="EPSIN-1-RELATED"/>
    <property type="match status" value="1"/>
</dbReference>
<dbReference type="Pfam" id="PF01417">
    <property type="entry name" value="ENTH"/>
    <property type="match status" value="1"/>
</dbReference>
<dbReference type="InterPro" id="IPR008942">
    <property type="entry name" value="ENTH_VHS"/>
</dbReference>
<dbReference type="CDD" id="cd16991">
    <property type="entry name" value="ENTH_Ent1_Ent2"/>
    <property type="match status" value="1"/>
</dbReference>
<dbReference type="GO" id="GO:0005768">
    <property type="term" value="C:endosome"/>
    <property type="evidence" value="ECO:0007669"/>
    <property type="project" value="TreeGrafter"/>
</dbReference>
<keyword evidence="4" id="KW-1185">Reference proteome</keyword>
<name>A0A194SCJ5_RHOGW</name>
<dbReference type="GO" id="GO:0030125">
    <property type="term" value="C:clathrin vesicle coat"/>
    <property type="evidence" value="ECO:0007669"/>
    <property type="project" value="TreeGrafter"/>
</dbReference>
<feature type="domain" description="ENTH" evidence="2">
    <location>
        <begin position="17"/>
        <end position="149"/>
    </location>
</feature>
<dbReference type="PROSITE" id="PS50942">
    <property type="entry name" value="ENTH"/>
    <property type="match status" value="1"/>
</dbReference>
<dbReference type="AlphaFoldDB" id="A0A194SCJ5"/>
<dbReference type="GO" id="GO:0007015">
    <property type="term" value="P:actin filament organization"/>
    <property type="evidence" value="ECO:0007669"/>
    <property type="project" value="TreeGrafter"/>
</dbReference>
<proteinExistence type="predicted"/>
<dbReference type="Proteomes" id="UP000053890">
    <property type="component" value="Unassembled WGS sequence"/>
</dbReference>
<evidence type="ECO:0000313" key="4">
    <source>
        <dbReference type="Proteomes" id="UP000053890"/>
    </source>
</evidence>
<dbReference type="GO" id="GO:0005543">
    <property type="term" value="F:phospholipid binding"/>
    <property type="evidence" value="ECO:0007669"/>
    <property type="project" value="TreeGrafter"/>
</dbReference>
<dbReference type="SUPFAM" id="SSF48464">
    <property type="entry name" value="ENTH/VHS domain"/>
    <property type="match status" value="1"/>
</dbReference>
<evidence type="ECO:0000313" key="3">
    <source>
        <dbReference type="EMBL" id="KPV78334.1"/>
    </source>
</evidence>
<dbReference type="SMART" id="SM00273">
    <property type="entry name" value="ENTH"/>
    <property type="match status" value="1"/>
</dbReference>
<sequence length="166" mass="19118">MSGIQGMGKTVMRVAKNSVKGYSDTQVKIRDATSNDPWGPSGTQMAEIAQMTYNQTDFVEIIEMLDKRLNDKGKNWRHVFKSLTVLDYILHAGSDNVVQYFRENIYIVKTLKEFQYVDETGKDQGANVRQKAKDITSLLLDEKRMRSQRASRKDMRDRMAGQKSER</sequence>
<gene>
    <name evidence="3" type="ORF">RHOBADRAFT_33004</name>
</gene>
<dbReference type="GO" id="GO:0030276">
    <property type="term" value="F:clathrin binding"/>
    <property type="evidence" value="ECO:0007669"/>
    <property type="project" value="TreeGrafter"/>
</dbReference>
<evidence type="ECO:0000259" key="2">
    <source>
        <dbReference type="PROSITE" id="PS50942"/>
    </source>
</evidence>
<dbReference type="Gene3D" id="1.25.40.90">
    <property type="match status" value="1"/>
</dbReference>
<dbReference type="InterPro" id="IPR013809">
    <property type="entry name" value="ENTH"/>
</dbReference>
<feature type="non-terminal residue" evidence="3">
    <location>
        <position position="166"/>
    </location>
</feature>
<dbReference type="EMBL" id="KQ474073">
    <property type="protein sequence ID" value="KPV78334.1"/>
    <property type="molecule type" value="Genomic_DNA"/>
</dbReference>
<dbReference type="STRING" id="578459.A0A194SCJ5"/>
<dbReference type="OMA" id="LMSNIAD"/>
<accession>A0A194SCJ5</accession>
<dbReference type="GeneID" id="28973519"/>
<organism evidence="3 4">
    <name type="scientific">Rhodotorula graminis (strain WP1)</name>
    <dbReference type="NCBI Taxonomy" id="578459"/>
    <lineage>
        <taxon>Eukaryota</taxon>
        <taxon>Fungi</taxon>
        <taxon>Dikarya</taxon>
        <taxon>Basidiomycota</taxon>
        <taxon>Pucciniomycotina</taxon>
        <taxon>Microbotryomycetes</taxon>
        <taxon>Sporidiobolales</taxon>
        <taxon>Sporidiobolaceae</taxon>
        <taxon>Rhodotorula</taxon>
    </lineage>
</organism>